<dbReference type="Pfam" id="PF02230">
    <property type="entry name" value="Abhydrolase_2"/>
    <property type="match status" value="2"/>
</dbReference>
<comment type="caution">
    <text evidence="3">The sequence shown here is derived from an EMBL/GenBank/DDBJ whole genome shotgun (WGS) entry which is preliminary data.</text>
</comment>
<gene>
    <name evidence="3" type="ORF">SCLTRI_LOCUS4131</name>
</gene>
<feature type="domain" description="Phospholipase/carboxylesterase/thioesterase" evidence="2">
    <location>
        <begin position="8"/>
        <end position="164"/>
    </location>
</feature>
<name>A0A8H2VUB2_9HELO</name>
<evidence type="ECO:0000256" key="1">
    <source>
        <dbReference type="ARBA" id="ARBA00006499"/>
    </source>
</evidence>
<comment type="similarity">
    <text evidence="1">Belongs to the AB hydrolase superfamily. AB hydrolase 2 family.</text>
</comment>
<dbReference type="InterPro" id="IPR029058">
    <property type="entry name" value="AB_hydrolase_fold"/>
</dbReference>
<dbReference type="GO" id="GO:0052689">
    <property type="term" value="F:carboxylic ester hydrolase activity"/>
    <property type="evidence" value="ECO:0007669"/>
    <property type="project" value="TreeGrafter"/>
</dbReference>
<keyword evidence="4" id="KW-1185">Reference proteome</keyword>
<evidence type="ECO:0000313" key="3">
    <source>
        <dbReference type="EMBL" id="CAD6444339.1"/>
    </source>
</evidence>
<dbReference type="SUPFAM" id="SSF53474">
    <property type="entry name" value="alpha/beta-Hydrolases"/>
    <property type="match status" value="1"/>
</dbReference>
<organism evidence="3 4">
    <name type="scientific">Sclerotinia trifoliorum</name>
    <dbReference type="NCBI Taxonomy" id="28548"/>
    <lineage>
        <taxon>Eukaryota</taxon>
        <taxon>Fungi</taxon>
        <taxon>Dikarya</taxon>
        <taxon>Ascomycota</taxon>
        <taxon>Pezizomycotina</taxon>
        <taxon>Leotiomycetes</taxon>
        <taxon>Helotiales</taxon>
        <taxon>Sclerotiniaceae</taxon>
        <taxon>Sclerotinia</taxon>
    </lineage>
</organism>
<sequence length="263" mass="29771">MAGTQMDHNYTIMPTSDHTHTVIFLHGRDSKAEEFASEFFESQASDGRTFPEILPGFKWVFPSSKMRLSARFETEMSQWFDIWCVQEPQQRKELQINGLIESIEQVVNVIDNEADHIPKERIFLAGISQGCVTAILTLLLNPMRLAGFIGLSSWLPFEEETMSLAASLKMGDEEGMRSFKVIQMKLSPDATLNRETTPILTTPVFLSHSKDDDVVPESNGDVLYRGLRELGMKVTRKIYEDGGHWINEPQGVDDIVAFIQTLL</sequence>
<dbReference type="PANTHER" id="PTHR10655">
    <property type="entry name" value="LYSOPHOSPHOLIPASE-RELATED"/>
    <property type="match status" value="1"/>
</dbReference>
<feature type="domain" description="Phospholipase/carboxylesterase/thioesterase" evidence="2">
    <location>
        <begin position="190"/>
        <end position="262"/>
    </location>
</feature>
<evidence type="ECO:0000313" key="4">
    <source>
        <dbReference type="Proteomes" id="UP000624404"/>
    </source>
</evidence>
<dbReference type="InterPro" id="IPR003140">
    <property type="entry name" value="PLipase/COase/thioEstase"/>
</dbReference>
<dbReference type="Gene3D" id="3.40.50.1820">
    <property type="entry name" value="alpha/beta hydrolase"/>
    <property type="match status" value="1"/>
</dbReference>
<dbReference type="Proteomes" id="UP000624404">
    <property type="component" value="Unassembled WGS sequence"/>
</dbReference>
<evidence type="ECO:0000259" key="2">
    <source>
        <dbReference type="Pfam" id="PF02230"/>
    </source>
</evidence>
<dbReference type="PANTHER" id="PTHR10655:SF63">
    <property type="entry name" value="PHOSPHOLIPASE_CARBOXYLESTERASE_THIOESTERASE DOMAIN-CONTAINING PROTEIN"/>
    <property type="match status" value="1"/>
</dbReference>
<proteinExistence type="inferred from homology"/>
<dbReference type="AlphaFoldDB" id="A0A8H2VUB2"/>
<dbReference type="OrthoDB" id="2418081at2759"/>
<dbReference type="InterPro" id="IPR050565">
    <property type="entry name" value="LYPA1-2/EST-like"/>
</dbReference>
<dbReference type="GO" id="GO:0005737">
    <property type="term" value="C:cytoplasm"/>
    <property type="evidence" value="ECO:0007669"/>
    <property type="project" value="TreeGrafter"/>
</dbReference>
<protein>
    <submittedName>
        <fullName evidence="3">6957e9de-1e4a-4b07-9806-5e13a73ab912-CDS</fullName>
    </submittedName>
</protein>
<dbReference type="GO" id="GO:0008474">
    <property type="term" value="F:palmitoyl-(protein) hydrolase activity"/>
    <property type="evidence" value="ECO:0007669"/>
    <property type="project" value="TreeGrafter"/>
</dbReference>
<accession>A0A8H2VUB2</accession>
<reference evidence="3" key="1">
    <citation type="submission" date="2020-10" db="EMBL/GenBank/DDBJ databases">
        <authorList>
            <person name="Kusch S."/>
        </authorList>
    </citation>
    <scope>NUCLEOTIDE SEQUENCE</scope>
    <source>
        <strain evidence="3">SwB9</strain>
    </source>
</reference>
<dbReference type="EMBL" id="CAJHIA010000012">
    <property type="protein sequence ID" value="CAD6444339.1"/>
    <property type="molecule type" value="Genomic_DNA"/>
</dbReference>